<gene>
    <name evidence="1" type="ORF">BS47DRAFT_1373089</name>
</gene>
<accession>A0A9P6ATA6</accession>
<evidence type="ECO:0000313" key="1">
    <source>
        <dbReference type="EMBL" id="KAF9511307.1"/>
    </source>
</evidence>
<dbReference type="EMBL" id="MU129002">
    <property type="protein sequence ID" value="KAF9511307.1"/>
    <property type="molecule type" value="Genomic_DNA"/>
</dbReference>
<proteinExistence type="predicted"/>
<comment type="caution">
    <text evidence="1">The sequence shown here is derived from an EMBL/GenBank/DDBJ whole genome shotgun (WGS) entry which is preliminary data.</text>
</comment>
<dbReference type="InterPro" id="IPR040521">
    <property type="entry name" value="KDZ"/>
</dbReference>
<dbReference type="Pfam" id="PF18758">
    <property type="entry name" value="KDZ"/>
    <property type="match status" value="1"/>
</dbReference>
<sequence length="251" mass="27542">MAMRTLGSKAHSLALLPSSAWPAHTQALICQMIGNLLQCHNSTVFLYRLHIAADANFHMKNHFKSGSCPDVGLGTGLLYFIEDAPYKSFLLNYACELSYLYQISTCSGLAALDLTNTWKLVGLRVTGVGVAVCAHQGCIHPLGLSDLQKGECLQSCKLHEILLSYDIFCQWAKKQEACHDLLPVALWLDPQITLLGVVPKFHLPAHKDICHMKYLLNSCPGCGWTDGEGIEHDWSNINPAAMSTKEMGEGS</sequence>
<evidence type="ECO:0000313" key="2">
    <source>
        <dbReference type="Proteomes" id="UP000886523"/>
    </source>
</evidence>
<protein>
    <submittedName>
        <fullName evidence="1">Uncharacterized protein</fullName>
    </submittedName>
</protein>
<keyword evidence="2" id="KW-1185">Reference proteome</keyword>
<dbReference type="OrthoDB" id="3257768at2759"/>
<dbReference type="Proteomes" id="UP000886523">
    <property type="component" value="Unassembled WGS sequence"/>
</dbReference>
<reference evidence="1" key="1">
    <citation type="journal article" date="2020" name="Nat. Commun.">
        <title>Large-scale genome sequencing of mycorrhizal fungi provides insights into the early evolution of symbiotic traits.</title>
        <authorList>
            <person name="Miyauchi S."/>
            <person name="Kiss E."/>
            <person name="Kuo A."/>
            <person name="Drula E."/>
            <person name="Kohler A."/>
            <person name="Sanchez-Garcia M."/>
            <person name="Morin E."/>
            <person name="Andreopoulos B."/>
            <person name="Barry K.W."/>
            <person name="Bonito G."/>
            <person name="Buee M."/>
            <person name="Carver A."/>
            <person name="Chen C."/>
            <person name="Cichocki N."/>
            <person name="Clum A."/>
            <person name="Culley D."/>
            <person name="Crous P.W."/>
            <person name="Fauchery L."/>
            <person name="Girlanda M."/>
            <person name="Hayes R.D."/>
            <person name="Keri Z."/>
            <person name="LaButti K."/>
            <person name="Lipzen A."/>
            <person name="Lombard V."/>
            <person name="Magnuson J."/>
            <person name="Maillard F."/>
            <person name="Murat C."/>
            <person name="Nolan M."/>
            <person name="Ohm R.A."/>
            <person name="Pangilinan J."/>
            <person name="Pereira M.F."/>
            <person name="Perotto S."/>
            <person name="Peter M."/>
            <person name="Pfister S."/>
            <person name="Riley R."/>
            <person name="Sitrit Y."/>
            <person name="Stielow J.B."/>
            <person name="Szollosi G."/>
            <person name="Zifcakova L."/>
            <person name="Stursova M."/>
            <person name="Spatafora J.W."/>
            <person name="Tedersoo L."/>
            <person name="Vaario L.M."/>
            <person name="Yamada A."/>
            <person name="Yan M."/>
            <person name="Wang P."/>
            <person name="Xu J."/>
            <person name="Bruns T."/>
            <person name="Baldrian P."/>
            <person name="Vilgalys R."/>
            <person name="Dunand C."/>
            <person name="Henrissat B."/>
            <person name="Grigoriev I.V."/>
            <person name="Hibbett D."/>
            <person name="Nagy L.G."/>
            <person name="Martin F.M."/>
        </authorList>
    </citation>
    <scope>NUCLEOTIDE SEQUENCE</scope>
    <source>
        <strain evidence="1">UP504</strain>
    </source>
</reference>
<organism evidence="1 2">
    <name type="scientific">Hydnum rufescens UP504</name>
    <dbReference type="NCBI Taxonomy" id="1448309"/>
    <lineage>
        <taxon>Eukaryota</taxon>
        <taxon>Fungi</taxon>
        <taxon>Dikarya</taxon>
        <taxon>Basidiomycota</taxon>
        <taxon>Agaricomycotina</taxon>
        <taxon>Agaricomycetes</taxon>
        <taxon>Cantharellales</taxon>
        <taxon>Hydnaceae</taxon>
        <taxon>Hydnum</taxon>
    </lineage>
</organism>
<dbReference type="AlphaFoldDB" id="A0A9P6ATA6"/>
<name>A0A9P6ATA6_9AGAM</name>